<dbReference type="InterPro" id="IPR002146">
    <property type="entry name" value="ATP_synth_b/b'su_bac/chlpt"/>
</dbReference>
<evidence type="ECO:0000313" key="18">
    <source>
        <dbReference type="EMBL" id="BAU92104.1"/>
    </source>
</evidence>
<dbReference type="RefSeq" id="WP_096486114.1">
    <property type="nucleotide sequence ID" value="NZ_AP014809.1"/>
</dbReference>
<evidence type="ECO:0000256" key="3">
    <source>
        <dbReference type="ARBA" id="ARBA00022448"/>
    </source>
</evidence>
<keyword evidence="8 15" id="KW-1133">Transmembrane helix</keyword>
<dbReference type="CDD" id="cd06503">
    <property type="entry name" value="ATP-synt_Fo_b"/>
    <property type="match status" value="1"/>
</dbReference>
<keyword evidence="9 15" id="KW-0406">Ion transport</keyword>
<proteinExistence type="inferred from homology"/>
<keyword evidence="6 15" id="KW-0812">Transmembrane</keyword>
<dbReference type="AlphaFoldDB" id="A0A160PH14"/>
<evidence type="ECO:0000256" key="5">
    <source>
        <dbReference type="ARBA" id="ARBA00022547"/>
    </source>
</evidence>
<protein>
    <recommendedName>
        <fullName evidence="15">ATP synthase subunit b</fullName>
    </recommendedName>
    <alternativeName>
        <fullName evidence="15">ATP synthase F(0) sector subunit b</fullName>
    </alternativeName>
    <alternativeName>
        <fullName evidence="15">ATPase subunit I</fullName>
    </alternativeName>
    <alternativeName>
        <fullName evidence="15">F-type ATPase subunit b</fullName>
        <shortName evidence="15">F-ATPase subunit b</shortName>
    </alternativeName>
</protein>
<dbReference type="InterPro" id="IPR050059">
    <property type="entry name" value="ATP_synthase_B_chain"/>
</dbReference>
<evidence type="ECO:0000256" key="12">
    <source>
        <dbReference type="ARBA" id="ARBA00025198"/>
    </source>
</evidence>
<keyword evidence="4 15" id="KW-1003">Cell membrane</keyword>
<evidence type="ECO:0000256" key="9">
    <source>
        <dbReference type="ARBA" id="ARBA00023065"/>
    </source>
</evidence>
<comment type="function">
    <text evidence="13">Component of the F(0) channel, it forms part of the peripheral stalk, linking F(1) to F(0). The b'-subunit is a diverged and duplicated form of b found in plants and photosynthetic bacteria.</text>
</comment>
<keyword evidence="3 15" id="KW-0813">Transport</keyword>
<feature type="compositionally biased region" description="Polar residues" evidence="17">
    <location>
        <begin position="1"/>
        <end position="17"/>
    </location>
</feature>
<accession>A0A160PH14</accession>
<evidence type="ECO:0000256" key="14">
    <source>
        <dbReference type="ARBA" id="ARBA00025830"/>
    </source>
</evidence>
<dbReference type="HAMAP" id="MF_01398">
    <property type="entry name" value="ATP_synth_b_bprime"/>
    <property type="match status" value="1"/>
</dbReference>
<keyword evidence="10 15" id="KW-0472">Membrane</keyword>
<evidence type="ECO:0000256" key="2">
    <source>
        <dbReference type="ARBA" id="ARBA00005513"/>
    </source>
</evidence>
<dbReference type="GO" id="GO:0045259">
    <property type="term" value="C:proton-transporting ATP synthase complex"/>
    <property type="evidence" value="ECO:0007669"/>
    <property type="project" value="UniProtKB-KW"/>
</dbReference>
<organism evidence="18 19">
    <name type="scientific">Methylorubrum populi</name>
    <dbReference type="NCBI Taxonomy" id="223967"/>
    <lineage>
        <taxon>Bacteria</taxon>
        <taxon>Pseudomonadati</taxon>
        <taxon>Pseudomonadota</taxon>
        <taxon>Alphaproteobacteria</taxon>
        <taxon>Hyphomicrobiales</taxon>
        <taxon>Methylobacteriaceae</taxon>
        <taxon>Methylorubrum</taxon>
    </lineage>
</organism>
<evidence type="ECO:0000256" key="15">
    <source>
        <dbReference type="HAMAP-Rule" id="MF_01398"/>
    </source>
</evidence>
<dbReference type="PANTHER" id="PTHR33445:SF1">
    <property type="entry name" value="ATP SYNTHASE SUBUNIT B"/>
    <property type="match status" value="1"/>
</dbReference>
<dbReference type="EMBL" id="AP014809">
    <property type="protein sequence ID" value="BAU92104.1"/>
    <property type="molecule type" value="Genomic_DNA"/>
</dbReference>
<keyword evidence="11 15" id="KW-0066">ATP synthesis</keyword>
<sequence>MAEQKNPLTTPSPNADTTIVPPGSPHTHTEQPSGGHGGAFPPFESHTFLSQLIWLALAFGLLYYLMSKVALPRIEAILGERAGRLSSDLTEAQRMKSEADAAGAAYEQSLREAQAKAQAIAQETRNSLSAEADAKRKTLEAELNQRLAASEATIRARTTEAMGNVRTIAGETASAIVERLTGQAPDQASLNRALDATPAVH</sequence>
<reference evidence="18 19" key="1">
    <citation type="journal article" date="2016" name="Genome Announc.">
        <title>Complete Genome Sequence of Methylobacterium populi P-1M, Isolated from Pink-Pigmented Household Biofilm.</title>
        <authorList>
            <person name="Morohoshi T."/>
            <person name="Ikeda T."/>
        </authorList>
    </citation>
    <scope>NUCLEOTIDE SEQUENCE [LARGE SCALE GENOMIC DNA]</scope>
    <source>
        <strain evidence="18 19">P-1M</strain>
    </source>
</reference>
<comment type="subunit">
    <text evidence="14 15">F-type ATPases have 2 components, F(1) - the catalytic core - and F(0) - the membrane proton channel. F(1) has five subunits: alpha(3), beta(3), gamma(1), delta(1), epsilon(1). F(0) has three main subunits: a(1), b(2) and c(10-14). The alpha and beta chains form an alternating ring which encloses part of the gamma chain. F(1) is attached to F(0) by a central stalk formed by the gamma and epsilon chains, while a peripheral stalk is formed by the delta and b chains.</text>
</comment>
<dbReference type="GO" id="GO:0046961">
    <property type="term" value="F:proton-transporting ATPase activity, rotational mechanism"/>
    <property type="evidence" value="ECO:0007669"/>
    <property type="project" value="TreeGrafter"/>
</dbReference>
<dbReference type="OrthoDB" id="9805716at2"/>
<evidence type="ECO:0000256" key="7">
    <source>
        <dbReference type="ARBA" id="ARBA00022781"/>
    </source>
</evidence>
<name>A0A160PH14_9HYPH</name>
<dbReference type="GO" id="GO:0005886">
    <property type="term" value="C:plasma membrane"/>
    <property type="evidence" value="ECO:0007669"/>
    <property type="project" value="UniProtKB-SubCell"/>
</dbReference>
<evidence type="ECO:0000256" key="8">
    <source>
        <dbReference type="ARBA" id="ARBA00022989"/>
    </source>
</evidence>
<comment type="subcellular location">
    <subcellularLocation>
        <location evidence="1">Cell inner membrane</location>
        <topology evidence="1">Single-pass membrane protein</topology>
    </subcellularLocation>
    <subcellularLocation>
        <location evidence="15">Cell membrane</location>
        <topology evidence="15">Single-pass membrane protein</topology>
    </subcellularLocation>
</comment>
<evidence type="ECO:0000256" key="17">
    <source>
        <dbReference type="SAM" id="MobiDB-lite"/>
    </source>
</evidence>
<evidence type="ECO:0000256" key="1">
    <source>
        <dbReference type="ARBA" id="ARBA00004377"/>
    </source>
</evidence>
<evidence type="ECO:0000256" key="6">
    <source>
        <dbReference type="ARBA" id="ARBA00022692"/>
    </source>
</evidence>
<dbReference type="Proteomes" id="UP000218288">
    <property type="component" value="Chromosome"/>
</dbReference>
<evidence type="ECO:0000256" key="11">
    <source>
        <dbReference type="ARBA" id="ARBA00023310"/>
    </source>
</evidence>
<feature type="region of interest" description="Disordered" evidence="17">
    <location>
        <begin position="1"/>
        <end position="39"/>
    </location>
</feature>
<dbReference type="GO" id="GO:0046933">
    <property type="term" value="F:proton-transporting ATP synthase activity, rotational mechanism"/>
    <property type="evidence" value="ECO:0007669"/>
    <property type="project" value="UniProtKB-UniRule"/>
</dbReference>
<keyword evidence="7 15" id="KW-0375">Hydrogen ion transport</keyword>
<comment type="function">
    <text evidence="12 15">F(1)F(0) ATP synthase produces ATP from ADP in the presence of a proton or sodium gradient. F-type ATPases consist of two structural domains, F(1) containing the extramembraneous catalytic core and F(0) containing the membrane proton channel, linked together by a central stalk and a peripheral stalk. During catalysis, ATP synthesis in the catalytic domain of F(1) is coupled via a rotary mechanism of the central stalk subunits to proton translocation.</text>
</comment>
<dbReference type="PANTHER" id="PTHR33445">
    <property type="entry name" value="ATP SYNTHASE SUBUNIT B', CHLOROPLASTIC"/>
    <property type="match status" value="1"/>
</dbReference>
<evidence type="ECO:0000256" key="10">
    <source>
        <dbReference type="ARBA" id="ARBA00023136"/>
    </source>
</evidence>
<feature type="transmembrane region" description="Helical" evidence="15">
    <location>
        <begin position="48"/>
        <end position="66"/>
    </location>
</feature>
<evidence type="ECO:0000313" key="19">
    <source>
        <dbReference type="Proteomes" id="UP000218288"/>
    </source>
</evidence>
<gene>
    <name evidence="15" type="primary">atpF</name>
    <name evidence="18" type="ORF">MPPM_3499</name>
</gene>
<dbReference type="Pfam" id="PF00430">
    <property type="entry name" value="ATP-synt_B"/>
    <property type="match status" value="1"/>
</dbReference>
<keyword evidence="5 15" id="KW-0138">CF(0)</keyword>
<evidence type="ECO:0000256" key="4">
    <source>
        <dbReference type="ARBA" id="ARBA00022475"/>
    </source>
</evidence>
<dbReference type="NCBIfam" id="NF006612">
    <property type="entry name" value="PRK09174.1"/>
    <property type="match status" value="1"/>
</dbReference>
<comment type="similarity">
    <text evidence="2 15 16">Belongs to the ATPase B chain family.</text>
</comment>
<evidence type="ECO:0000256" key="16">
    <source>
        <dbReference type="RuleBase" id="RU003848"/>
    </source>
</evidence>
<evidence type="ECO:0000256" key="13">
    <source>
        <dbReference type="ARBA" id="ARBA00025614"/>
    </source>
</evidence>